<dbReference type="CDD" id="cd00130">
    <property type="entry name" value="PAS"/>
    <property type="match status" value="1"/>
</dbReference>
<dbReference type="PROSITE" id="PS50111">
    <property type="entry name" value="CHEMOTAXIS_TRANSDUC_2"/>
    <property type="match status" value="1"/>
</dbReference>
<accession>A0A510Y6H1</accession>
<dbReference type="PANTHER" id="PTHR32089">
    <property type="entry name" value="METHYL-ACCEPTING CHEMOTAXIS PROTEIN MCPB"/>
    <property type="match status" value="1"/>
</dbReference>
<dbReference type="Pfam" id="PF00015">
    <property type="entry name" value="MCPsignal"/>
    <property type="match status" value="1"/>
</dbReference>
<dbReference type="Pfam" id="PF08448">
    <property type="entry name" value="PAS_4"/>
    <property type="match status" value="1"/>
</dbReference>
<dbReference type="Gene3D" id="1.10.287.950">
    <property type="entry name" value="Methyl-accepting chemotaxis protein"/>
    <property type="match status" value="1"/>
</dbReference>
<dbReference type="SMART" id="SM00283">
    <property type="entry name" value="MA"/>
    <property type="match status" value="1"/>
</dbReference>
<dbReference type="EMBL" id="BJUN01000009">
    <property type="protein sequence ID" value="GEK58968.1"/>
    <property type="molecule type" value="Genomic_DNA"/>
</dbReference>
<dbReference type="OrthoDB" id="9765776at2"/>
<dbReference type="AlphaFoldDB" id="A0A510Y6H1"/>
<dbReference type="GO" id="GO:0007165">
    <property type="term" value="P:signal transduction"/>
    <property type="evidence" value="ECO:0007669"/>
    <property type="project" value="UniProtKB-KW"/>
</dbReference>
<gene>
    <name evidence="5" type="ORF">MHA01_18730</name>
</gene>
<evidence type="ECO:0000313" key="6">
    <source>
        <dbReference type="Proteomes" id="UP000321051"/>
    </source>
</evidence>
<organism evidence="5 6">
    <name type="scientific">Marinococcus halophilus</name>
    <dbReference type="NCBI Taxonomy" id="1371"/>
    <lineage>
        <taxon>Bacteria</taxon>
        <taxon>Bacillati</taxon>
        <taxon>Bacillota</taxon>
        <taxon>Bacilli</taxon>
        <taxon>Bacillales</taxon>
        <taxon>Bacillaceae</taxon>
        <taxon>Marinococcus</taxon>
    </lineage>
</organism>
<dbReference type="InterPro" id="IPR013656">
    <property type="entry name" value="PAS_4"/>
</dbReference>
<dbReference type="GO" id="GO:0016020">
    <property type="term" value="C:membrane"/>
    <property type="evidence" value="ECO:0007669"/>
    <property type="project" value="InterPro"/>
</dbReference>
<sequence>MQTIKNNDQVLEASQVLRALEQSLALIEFDLNGRVLWANRHFAAAMEYHEEDMAGMHHRQFCTPDFASSRDYEKFWQDLRAGKSFQDKIQRMTRSGKLVRLEATYMPVFDDRGKVHAVLKAATDITLRENEMTKVSNSVQSMSEELLKRAEDGMIKSRDITESSHQVVEEANNNLVILASLEQQADSIRGIVKTIREIADQTNLLALNAAIEAARAGEHGRGFTVVADEVRKLATRAHSSIQEVNGHVEGITGEVSKISEGTLRSQKGMENSQEHIKQAVEEFEHIGTAARSLEERAKQFRNIL</sequence>
<proteinExistence type="predicted"/>
<comment type="caution">
    <text evidence="5">The sequence shown here is derived from an EMBL/GenBank/DDBJ whole genome shotgun (WGS) entry which is preliminary data.</text>
</comment>
<evidence type="ECO:0000259" key="4">
    <source>
        <dbReference type="PROSITE" id="PS50113"/>
    </source>
</evidence>
<keyword evidence="1 2" id="KW-0807">Transducer</keyword>
<dbReference type="InterPro" id="IPR035965">
    <property type="entry name" value="PAS-like_dom_sf"/>
</dbReference>
<dbReference type="STRING" id="1371.GCA_900166605_00180"/>
<reference evidence="5 6" key="1">
    <citation type="submission" date="2019-07" db="EMBL/GenBank/DDBJ databases">
        <title>Whole genome shotgun sequence of Marinococcus halophilus NBRC 102359.</title>
        <authorList>
            <person name="Hosoyama A."/>
            <person name="Uohara A."/>
            <person name="Ohji S."/>
            <person name="Ichikawa N."/>
        </authorList>
    </citation>
    <scope>NUCLEOTIDE SEQUENCE [LARGE SCALE GENOMIC DNA]</scope>
    <source>
        <strain evidence="5 6">NBRC 102359</strain>
    </source>
</reference>
<dbReference type="SUPFAM" id="SSF55785">
    <property type="entry name" value="PYP-like sensor domain (PAS domain)"/>
    <property type="match status" value="1"/>
</dbReference>
<dbReference type="PROSITE" id="PS50113">
    <property type="entry name" value="PAC"/>
    <property type="match status" value="1"/>
</dbReference>
<feature type="domain" description="Methyl-accepting transducer" evidence="3">
    <location>
        <begin position="110"/>
        <end position="304"/>
    </location>
</feature>
<dbReference type="PANTHER" id="PTHR32089:SF112">
    <property type="entry name" value="LYSOZYME-LIKE PROTEIN-RELATED"/>
    <property type="match status" value="1"/>
</dbReference>
<dbReference type="Proteomes" id="UP000321051">
    <property type="component" value="Unassembled WGS sequence"/>
</dbReference>
<evidence type="ECO:0000256" key="2">
    <source>
        <dbReference type="PROSITE-ProRule" id="PRU00284"/>
    </source>
</evidence>
<protein>
    <submittedName>
        <fullName evidence="5">Chemotaxis protein</fullName>
    </submittedName>
</protein>
<evidence type="ECO:0000256" key="1">
    <source>
        <dbReference type="ARBA" id="ARBA00023224"/>
    </source>
</evidence>
<name>A0A510Y6H1_MARHA</name>
<dbReference type="Gene3D" id="3.30.450.20">
    <property type="entry name" value="PAS domain"/>
    <property type="match status" value="1"/>
</dbReference>
<evidence type="ECO:0000313" key="5">
    <source>
        <dbReference type="EMBL" id="GEK58968.1"/>
    </source>
</evidence>
<dbReference type="NCBIfam" id="TIGR00229">
    <property type="entry name" value="sensory_box"/>
    <property type="match status" value="1"/>
</dbReference>
<keyword evidence="6" id="KW-1185">Reference proteome</keyword>
<dbReference type="InterPro" id="IPR004089">
    <property type="entry name" value="MCPsignal_dom"/>
</dbReference>
<dbReference type="InterPro" id="IPR000014">
    <property type="entry name" value="PAS"/>
</dbReference>
<dbReference type="SUPFAM" id="SSF58104">
    <property type="entry name" value="Methyl-accepting chemotaxis protein (MCP) signaling domain"/>
    <property type="match status" value="1"/>
</dbReference>
<dbReference type="InterPro" id="IPR000700">
    <property type="entry name" value="PAS-assoc_C"/>
</dbReference>
<evidence type="ECO:0000259" key="3">
    <source>
        <dbReference type="PROSITE" id="PS50111"/>
    </source>
</evidence>
<feature type="domain" description="PAC" evidence="4">
    <location>
        <begin position="83"/>
        <end position="137"/>
    </location>
</feature>